<protein>
    <recommendedName>
        <fullName evidence="1">non-specific serine/threonine protein kinase</fullName>
        <ecNumber evidence="1">2.7.11.1</ecNumber>
    </recommendedName>
</protein>
<dbReference type="InterPro" id="IPR000719">
    <property type="entry name" value="Prot_kinase_dom"/>
</dbReference>
<accession>A0A8S2VKP2</accession>
<name>A0A8S2VKP2_9BILA</name>
<dbReference type="InterPro" id="IPR011009">
    <property type="entry name" value="Kinase-like_dom_sf"/>
</dbReference>
<dbReference type="PROSITE" id="PS00108">
    <property type="entry name" value="PROTEIN_KINASE_ST"/>
    <property type="match status" value="1"/>
</dbReference>
<evidence type="ECO:0000256" key="2">
    <source>
        <dbReference type="ARBA" id="ARBA00022527"/>
    </source>
</evidence>
<dbReference type="Gene3D" id="1.10.510.10">
    <property type="entry name" value="Transferase(Phosphotransferase) domain 1"/>
    <property type="match status" value="1"/>
</dbReference>
<dbReference type="EC" id="2.7.11.1" evidence="1"/>
<dbReference type="GO" id="GO:0004674">
    <property type="term" value="F:protein serine/threonine kinase activity"/>
    <property type="evidence" value="ECO:0007669"/>
    <property type="project" value="UniProtKB-KW"/>
</dbReference>
<evidence type="ECO:0000313" key="11">
    <source>
        <dbReference type="Proteomes" id="UP000676336"/>
    </source>
</evidence>
<dbReference type="Pfam" id="PF00069">
    <property type="entry name" value="Pkinase"/>
    <property type="match status" value="1"/>
</dbReference>
<comment type="catalytic activity">
    <reaction evidence="7">
        <text>L-threonyl-[protein] + ATP = O-phospho-L-threonyl-[protein] + ADP + H(+)</text>
        <dbReference type="Rhea" id="RHEA:46608"/>
        <dbReference type="Rhea" id="RHEA-COMP:11060"/>
        <dbReference type="Rhea" id="RHEA-COMP:11605"/>
        <dbReference type="ChEBI" id="CHEBI:15378"/>
        <dbReference type="ChEBI" id="CHEBI:30013"/>
        <dbReference type="ChEBI" id="CHEBI:30616"/>
        <dbReference type="ChEBI" id="CHEBI:61977"/>
        <dbReference type="ChEBI" id="CHEBI:456216"/>
        <dbReference type="EC" id="2.7.11.1"/>
    </reaction>
</comment>
<dbReference type="GO" id="GO:0004715">
    <property type="term" value="F:non-membrane spanning protein tyrosine kinase activity"/>
    <property type="evidence" value="ECO:0007669"/>
    <property type="project" value="TreeGrafter"/>
</dbReference>
<dbReference type="Proteomes" id="UP000676336">
    <property type="component" value="Unassembled WGS sequence"/>
</dbReference>
<keyword evidence="6" id="KW-0067">ATP-binding</keyword>
<dbReference type="AlphaFoldDB" id="A0A8S2VKP2"/>
<comment type="catalytic activity">
    <reaction evidence="8">
        <text>L-seryl-[protein] + ATP = O-phospho-L-seryl-[protein] + ADP + H(+)</text>
        <dbReference type="Rhea" id="RHEA:17989"/>
        <dbReference type="Rhea" id="RHEA-COMP:9863"/>
        <dbReference type="Rhea" id="RHEA-COMP:11604"/>
        <dbReference type="ChEBI" id="CHEBI:15378"/>
        <dbReference type="ChEBI" id="CHEBI:29999"/>
        <dbReference type="ChEBI" id="CHEBI:30616"/>
        <dbReference type="ChEBI" id="CHEBI:83421"/>
        <dbReference type="ChEBI" id="CHEBI:456216"/>
        <dbReference type="EC" id="2.7.11.1"/>
    </reaction>
</comment>
<keyword evidence="3" id="KW-0808">Transferase</keyword>
<dbReference type="PANTHER" id="PTHR24343">
    <property type="entry name" value="SERINE/THREONINE KINASE"/>
    <property type="match status" value="1"/>
</dbReference>
<evidence type="ECO:0000256" key="7">
    <source>
        <dbReference type="ARBA" id="ARBA00047899"/>
    </source>
</evidence>
<feature type="non-terminal residue" evidence="10">
    <location>
        <position position="1"/>
    </location>
</feature>
<keyword evidence="5" id="KW-0418">Kinase</keyword>
<dbReference type="GO" id="GO:0005524">
    <property type="term" value="F:ATP binding"/>
    <property type="evidence" value="ECO:0007669"/>
    <property type="project" value="UniProtKB-KW"/>
</dbReference>
<evidence type="ECO:0000313" key="10">
    <source>
        <dbReference type="EMBL" id="CAF4389330.1"/>
    </source>
</evidence>
<gene>
    <name evidence="10" type="ORF">SMN809_LOCUS29935</name>
</gene>
<comment type="caution">
    <text evidence="10">The sequence shown here is derived from an EMBL/GenBank/DDBJ whole genome shotgun (WGS) entry which is preliminary data.</text>
</comment>
<evidence type="ECO:0000256" key="4">
    <source>
        <dbReference type="ARBA" id="ARBA00022741"/>
    </source>
</evidence>
<reference evidence="10" key="1">
    <citation type="submission" date="2021-02" db="EMBL/GenBank/DDBJ databases">
        <authorList>
            <person name="Nowell W R."/>
        </authorList>
    </citation>
    <scope>NUCLEOTIDE SEQUENCE</scope>
</reference>
<evidence type="ECO:0000256" key="3">
    <source>
        <dbReference type="ARBA" id="ARBA00022679"/>
    </source>
</evidence>
<keyword evidence="2" id="KW-0723">Serine/threonine-protein kinase</keyword>
<evidence type="ECO:0000256" key="8">
    <source>
        <dbReference type="ARBA" id="ARBA00048679"/>
    </source>
</evidence>
<evidence type="ECO:0000256" key="5">
    <source>
        <dbReference type="ARBA" id="ARBA00022777"/>
    </source>
</evidence>
<evidence type="ECO:0000259" key="9">
    <source>
        <dbReference type="PROSITE" id="PS50011"/>
    </source>
</evidence>
<dbReference type="PROSITE" id="PS50011">
    <property type="entry name" value="PROTEIN_KINASE_DOM"/>
    <property type="match status" value="1"/>
</dbReference>
<evidence type="ECO:0000256" key="1">
    <source>
        <dbReference type="ARBA" id="ARBA00012513"/>
    </source>
</evidence>
<sequence length="56" mass="6116">MHKKGYCHRDLKPENLLLDRRENLKLIDFGLCAQPTGGINLAYLGTACGSPAYAAP</sequence>
<dbReference type="PANTHER" id="PTHR24343:SF121">
    <property type="entry name" value="MATERNAL EMBRYONIC LEUCINE ZIPPER KINASE"/>
    <property type="match status" value="1"/>
</dbReference>
<dbReference type="InterPro" id="IPR008271">
    <property type="entry name" value="Ser/Thr_kinase_AS"/>
</dbReference>
<feature type="domain" description="Protein kinase" evidence="9">
    <location>
        <begin position="1"/>
        <end position="56"/>
    </location>
</feature>
<dbReference type="SUPFAM" id="SSF56112">
    <property type="entry name" value="Protein kinase-like (PK-like)"/>
    <property type="match status" value="1"/>
</dbReference>
<keyword evidence="4" id="KW-0547">Nucleotide-binding</keyword>
<dbReference type="EMBL" id="CAJOBI010054829">
    <property type="protein sequence ID" value="CAF4389330.1"/>
    <property type="molecule type" value="Genomic_DNA"/>
</dbReference>
<organism evidence="10 11">
    <name type="scientific">Rotaria magnacalcarata</name>
    <dbReference type="NCBI Taxonomy" id="392030"/>
    <lineage>
        <taxon>Eukaryota</taxon>
        <taxon>Metazoa</taxon>
        <taxon>Spiralia</taxon>
        <taxon>Gnathifera</taxon>
        <taxon>Rotifera</taxon>
        <taxon>Eurotatoria</taxon>
        <taxon>Bdelloidea</taxon>
        <taxon>Philodinida</taxon>
        <taxon>Philodinidae</taxon>
        <taxon>Rotaria</taxon>
    </lineage>
</organism>
<evidence type="ECO:0000256" key="6">
    <source>
        <dbReference type="ARBA" id="ARBA00022840"/>
    </source>
</evidence>
<proteinExistence type="predicted"/>